<evidence type="ECO:0000259" key="8">
    <source>
        <dbReference type="Pfam" id="PF01467"/>
    </source>
</evidence>
<organism evidence="9">
    <name type="scientific">uncultured Solirubrobacteraceae bacterium</name>
    <dbReference type="NCBI Taxonomy" id="1162706"/>
    <lineage>
        <taxon>Bacteria</taxon>
        <taxon>Bacillati</taxon>
        <taxon>Actinomycetota</taxon>
        <taxon>Thermoleophilia</taxon>
        <taxon>Solirubrobacterales</taxon>
        <taxon>Solirubrobacteraceae</taxon>
        <taxon>environmental samples</taxon>
    </lineage>
</organism>
<dbReference type="PANTHER" id="PTHR43793:SF2">
    <property type="entry name" value="BIFUNCTIONAL PROTEIN HLDE"/>
    <property type="match status" value="1"/>
</dbReference>
<evidence type="ECO:0000256" key="2">
    <source>
        <dbReference type="ARBA" id="ARBA00022679"/>
    </source>
</evidence>
<evidence type="ECO:0000256" key="4">
    <source>
        <dbReference type="ARBA" id="ARBA00022741"/>
    </source>
</evidence>
<evidence type="ECO:0000256" key="5">
    <source>
        <dbReference type="ARBA" id="ARBA00022840"/>
    </source>
</evidence>
<dbReference type="GO" id="GO:0005524">
    <property type="term" value="F:ATP binding"/>
    <property type="evidence" value="ECO:0007669"/>
    <property type="project" value="UniProtKB-KW"/>
</dbReference>
<dbReference type="PANTHER" id="PTHR43793">
    <property type="entry name" value="FAD SYNTHASE"/>
    <property type="match status" value="1"/>
</dbReference>
<dbReference type="InterPro" id="IPR004821">
    <property type="entry name" value="Cyt_trans-like"/>
</dbReference>
<dbReference type="GO" id="GO:0016773">
    <property type="term" value="F:phosphotransferase activity, alcohol group as acceptor"/>
    <property type="evidence" value="ECO:0007669"/>
    <property type="project" value="InterPro"/>
</dbReference>
<feature type="domain" description="Cytidyltransferase-like" evidence="8">
    <location>
        <begin position="22"/>
        <end position="125"/>
    </location>
</feature>
<evidence type="ECO:0000256" key="7">
    <source>
        <dbReference type="ARBA" id="ARBA00047428"/>
    </source>
</evidence>
<dbReference type="GO" id="GO:0016779">
    <property type="term" value="F:nucleotidyltransferase activity"/>
    <property type="evidence" value="ECO:0007669"/>
    <property type="project" value="UniProtKB-KW"/>
</dbReference>
<dbReference type="InterPro" id="IPR014729">
    <property type="entry name" value="Rossmann-like_a/b/a_fold"/>
</dbReference>
<dbReference type="AlphaFoldDB" id="A0A6J4RJT2"/>
<keyword evidence="3" id="KW-0548">Nucleotidyltransferase</keyword>
<comment type="catalytic activity">
    <reaction evidence="7">
        <text>D-glycero-beta-D-manno-heptose 1-phosphate + ATP + H(+) = ADP-D-glycero-beta-D-manno-heptose + diphosphate</text>
        <dbReference type="Rhea" id="RHEA:27465"/>
        <dbReference type="ChEBI" id="CHEBI:15378"/>
        <dbReference type="ChEBI" id="CHEBI:30616"/>
        <dbReference type="ChEBI" id="CHEBI:33019"/>
        <dbReference type="ChEBI" id="CHEBI:59967"/>
        <dbReference type="ChEBI" id="CHEBI:61593"/>
        <dbReference type="EC" id="2.7.7.70"/>
    </reaction>
</comment>
<protein>
    <recommendedName>
        <fullName evidence="1">D-glycero-beta-D-manno-heptose 1-phosphate adenylyltransferase</fullName>
        <ecNumber evidence="1">2.7.7.70</ecNumber>
    </recommendedName>
</protein>
<dbReference type="NCBIfam" id="TIGR02199">
    <property type="entry name" value="rfaE_dom_II"/>
    <property type="match status" value="1"/>
</dbReference>
<dbReference type="GO" id="GO:0016301">
    <property type="term" value="F:kinase activity"/>
    <property type="evidence" value="ECO:0007669"/>
    <property type="project" value="UniProtKB-KW"/>
</dbReference>
<dbReference type="SUPFAM" id="SSF52374">
    <property type="entry name" value="Nucleotidylyl transferase"/>
    <property type="match status" value="1"/>
</dbReference>
<sequence>AAESPAELAVRVRASGGTVVATGGCFDILHAGHVQTLQAARALGDCLIVCLNSDASVRRLKGCDRPVVGQEDRAAMLGALACVDAVAIFDQDDPRDVLRELRPHVWAKGGDYAMSDLPEAETLSEWGGRPVIVPYVAGRSTTRLIEEVVARAR</sequence>
<dbReference type="InterPro" id="IPR011914">
    <property type="entry name" value="RfaE_dom_II"/>
</dbReference>
<accession>A0A6J4RJT2</accession>
<dbReference type="InterPro" id="IPR050385">
    <property type="entry name" value="Archaeal_FAD_synthase"/>
</dbReference>
<feature type="non-terminal residue" evidence="9">
    <location>
        <position position="1"/>
    </location>
</feature>
<dbReference type="GO" id="GO:0005975">
    <property type="term" value="P:carbohydrate metabolic process"/>
    <property type="evidence" value="ECO:0007669"/>
    <property type="project" value="InterPro"/>
</dbReference>
<evidence type="ECO:0000256" key="3">
    <source>
        <dbReference type="ARBA" id="ARBA00022695"/>
    </source>
</evidence>
<name>A0A6J4RJT2_9ACTN</name>
<evidence type="ECO:0000313" key="9">
    <source>
        <dbReference type="EMBL" id="CAA9472937.1"/>
    </source>
</evidence>
<keyword evidence="6" id="KW-0119">Carbohydrate metabolism</keyword>
<keyword evidence="9" id="KW-0418">Kinase</keyword>
<proteinExistence type="predicted"/>
<dbReference type="Gene3D" id="3.40.50.620">
    <property type="entry name" value="HUPs"/>
    <property type="match status" value="1"/>
</dbReference>
<dbReference type="EC" id="2.7.7.70" evidence="1"/>
<evidence type="ECO:0000256" key="1">
    <source>
        <dbReference type="ARBA" id="ARBA00012519"/>
    </source>
</evidence>
<dbReference type="Pfam" id="PF01467">
    <property type="entry name" value="CTP_transf_like"/>
    <property type="match status" value="1"/>
</dbReference>
<keyword evidence="5" id="KW-0067">ATP-binding</keyword>
<dbReference type="EMBL" id="CADCVJ010000108">
    <property type="protein sequence ID" value="CAA9472937.1"/>
    <property type="molecule type" value="Genomic_DNA"/>
</dbReference>
<gene>
    <name evidence="9" type="ORF">AVDCRST_MAG38-1441</name>
</gene>
<keyword evidence="4" id="KW-0547">Nucleotide-binding</keyword>
<evidence type="ECO:0000256" key="6">
    <source>
        <dbReference type="ARBA" id="ARBA00023277"/>
    </source>
</evidence>
<reference evidence="9" key="1">
    <citation type="submission" date="2020-02" db="EMBL/GenBank/DDBJ databases">
        <authorList>
            <person name="Meier V. D."/>
        </authorList>
    </citation>
    <scope>NUCLEOTIDE SEQUENCE</scope>
    <source>
        <strain evidence="9">AVDCRST_MAG38</strain>
    </source>
</reference>
<keyword evidence="2 9" id="KW-0808">Transferase</keyword>
<dbReference type="NCBIfam" id="TIGR00125">
    <property type="entry name" value="cyt_tran_rel"/>
    <property type="match status" value="1"/>
</dbReference>